<protein>
    <recommendedName>
        <fullName evidence="9">C2H2-type domain-containing protein</fullName>
    </recommendedName>
</protein>
<dbReference type="FunFam" id="3.30.160.60:FF:000870">
    <property type="entry name" value="zinc finger protein 197 isoform X1"/>
    <property type="match status" value="1"/>
</dbReference>
<dbReference type="PANTHER" id="PTHR24381:SF393">
    <property type="entry name" value="CHROMATIN-LINKED ADAPTOR FOR MSL PROTEINS, ISOFORM B"/>
    <property type="match status" value="1"/>
</dbReference>
<feature type="region of interest" description="Disordered" evidence="8">
    <location>
        <begin position="169"/>
        <end position="217"/>
    </location>
</feature>
<comment type="subcellular location">
    <subcellularLocation>
        <location evidence="1">Nucleus</location>
    </subcellularLocation>
</comment>
<evidence type="ECO:0000256" key="8">
    <source>
        <dbReference type="SAM" id="MobiDB-lite"/>
    </source>
</evidence>
<evidence type="ECO:0000256" key="3">
    <source>
        <dbReference type="ARBA" id="ARBA00022737"/>
    </source>
</evidence>
<feature type="domain" description="C2H2-type" evidence="9">
    <location>
        <begin position="493"/>
        <end position="516"/>
    </location>
</feature>
<evidence type="ECO:0000256" key="1">
    <source>
        <dbReference type="ARBA" id="ARBA00004123"/>
    </source>
</evidence>
<feature type="domain" description="C2H2-type" evidence="9">
    <location>
        <begin position="589"/>
        <end position="617"/>
    </location>
</feature>
<dbReference type="PROSITE" id="PS50157">
    <property type="entry name" value="ZINC_FINGER_C2H2_2"/>
    <property type="match status" value="10"/>
</dbReference>
<dbReference type="Proteomes" id="UP001153714">
    <property type="component" value="Chromosome 22"/>
</dbReference>
<reference evidence="10" key="1">
    <citation type="submission" date="2021-12" db="EMBL/GenBank/DDBJ databases">
        <authorList>
            <person name="King R."/>
        </authorList>
    </citation>
    <scope>NUCLEOTIDE SEQUENCE</scope>
</reference>
<keyword evidence="5" id="KW-0862">Zinc</keyword>
<feature type="compositionally biased region" description="Basic and acidic residues" evidence="8">
    <location>
        <begin position="197"/>
        <end position="215"/>
    </location>
</feature>
<dbReference type="Gene3D" id="3.30.160.60">
    <property type="entry name" value="Classic Zinc Finger"/>
    <property type="match status" value="6"/>
</dbReference>
<evidence type="ECO:0000259" key="9">
    <source>
        <dbReference type="PROSITE" id="PS50157"/>
    </source>
</evidence>
<evidence type="ECO:0000256" key="7">
    <source>
        <dbReference type="PROSITE-ProRule" id="PRU00042"/>
    </source>
</evidence>
<feature type="domain" description="C2H2-type" evidence="9">
    <location>
        <begin position="402"/>
        <end position="426"/>
    </location>
</feature>
<keyword evidence="3" id="KW-0677">Repeat</keyword>
<dbReference type="GO" id="GO:0000981">
    <property type="term" value="F:DNA-binding transcription factor activity, RNA polymerase II-specific"/>
    <property type="evidence" value="ECO:0007669"/>
    <property type="project" value="TreeGrafter"/>
</dbReference>
<dbReference type="GO" id="GO:0000977">
    <property type="term" value="F:RNA polymerase II transcription regulatory region sequence-specific DNA binding"/>
    <property type="evidence" value="ECO:0007669"/>
    <property type="project" value="TreeGrafter"/>
</dbReference>
<keyword evidence="11" id="KW-1185">Reference proteome</keyword>
<feature type="domain" description="C2H2-type" evidence="9">
    <location>
        <begin position="557"/>
        <end position="585"/>
    </location>
</feature>
<dbReference type="InterPro" id="IPR036236">
    <property type="entry name" value="Znf_C2H2_sf"/>
</dbReference>
<evidence type="ECO:0000313" key="10">
    <source>
        <dbReference type="EMBL" id="CAG9790521.1"/>
    </source>
</evidence>
<dbReference type="GO" id="GO:0008270">
    <property type="term" value="F:zinc ion binding"/>
    <property type="evidence" value="ECO:0007669"/>
    <property type="project" value="UniProtKB-KW"/>
</dbReference>
<feature type="compositionally biased region" description="Basic residues" evidence="8">
    <location>
        <begin position="182"/>
        <end position="196"/>
    </location>
</feature>
<reference evidence="10" key="2">
    <citation type="submission" date="2022-10" db="EMBL/GenBank/DDBJ databases">
        <authorList>
            <consortium name="ENA_rothamsted_submissions"/>
            <consortium name="culmorum"/>
            <person name="King R."/>
        </authorList>
    </citation>
    <scope>NUCLEOTIDE SEQUENCE</scope>
</reference>
<dbReference type="Pfam" id="PF00096">
    <property type="entry name" value="zf-C2H2"/>
    <property type="match status" value="3"/>
</dbReference>
<dbReference type="OrthoDB" id="427030at2759"/>
<dbReference type="EMBL" id="OU893353">
    <property type="protein sequence ID" value="CAG9790521.1"/>
    <property type="molecule type" value="Genomic_DNA"/>
</dbReference>
<dbReference type="AlphaFoldDB" id="A0A9N9R701"/>
<proteinExistence type="predicted"/>
<organism evidence="10 11">
    <name type="scientific">Diatraea saccharalis</name>
    <name type="common">sugarcane borer</name>
    <dbReference type="NCBI Taxonomy" id="40085"/>
    <lineage>
        <taxon>Eukaryota</taxon>
        <taxon>Metazoa</taxon>
        <taxon>Ecdysozoa</taxon>
        <taxon>Arthropoda</taxon>
        <taxon>Hexapoda</taxon>
        <taxon>Insecta</taxon>
        <taxon>Pterygota</taxon>
        <taxon>Neoptera</taxon>
        <taxon>Endopterygota</taxon>
        <taxon>Lepidoptera</taxon>
        <taxon>Glossata</taxon>
        <taxon>Ditrysia</taxon>
        <taxon>Pyraloidea</taxon>
        <taxon>Crambidae</taxon>
        <taxon>Crambinae</taxon>
        <taxon>Diatraea</taxon>
    </lineage>
</organism>
<feature type="domain" description="C2H2-type" evidence="9">
    <location>
        <begin position="366"/>
        <end position="396"/>
    </location>
</feature>
<evidence type="ECO:0000313" key="11">
    <source>
        <dbReference type="Proteomes" id="UP001153714"/>
    </source>
</evidence>
<keyword evidence="4 7" id="KW-0863">Zinc-finger</keyword>
<dbReference type="PROSITE" id="PS00028">
    <property type="entry name" value="ZINC_FINGER_C2H2_1"/>
    <property type="match status" value="7"/>
</dbReference>
<name>A0A9N9R701_9NEOP</name>
<evidence type="ECO:0000256" key="4">
    <source>
        <dbReference type="ARBA" id="ARBA00022771"/>
    </source>
</evidence>
<dbReference type="SUPFAM" id="SSF57667">
    <property type="entry name" value="beta-beta-alpha zinc fingers"/>
    <property type="match status" value="6"/>
</dbReference>
<accession>A0A9N9R701</accession>
<dbReference type="InterPro" id="IPR013087">
    <property type="entry name" value="Znf_C2H2_type"/>
</dbReference>
<evidence type="ECO:0000256" key="6">
    <source>
        <dbReference type="ARBA" id="ARBA00023242"/>
    </source>
</evidence>
<gene>
    <name evidence="10" type="ORF">DIATSA_LOCUS8187</name>
</gene>
<evidence type="ECO:0000256" key="2">
    <source>
        <dbReference type="ARBA" id="ARBA00022723"/>
    </source>
</evidence>
<feature type="domain" description="C2H2-type" evidence="9">
    <location>
        <begin position="339"/>
        <end position="366"/>
    </location>
</feature>
<feature type="domain" description="C2H2-type" evidence="9">
    <location>
        <begin position="522"/>
        <end position="550"/>
    </location>
</feature>
<feature type="domain" description="C2H2-type" evidence="9">
    <location>
        <begin position="460"/>
        <end position="490"/>
    </location>
</feature>
<keyword evidence="6" id="KW-0539">Nucleus</keyword>
<feature type="domain" description="C2H2-type" evidence="9">
    <location>
        <begin position="310"/>
        <end position="337"/>
    </location>
</feature>
<sequence>MKEIDINIEGYNVNGICVGCLNYNRKMFYQEDIKKCFNKLADIDIPDGLSVQVCWECLANVQRVCQFSKQILKSYDILINYSRQHTFLNSPSDFTNHSTSRLNISETVTYEMLNSSSKLSDENEQNDDKLELKTELISDQYDADLESLKIEDDNYQHIDNDVQFDDHVHDQSSEDDMQLSKLKQKKEKSKKVKKHKKDTEEKLKTADKTVKDPQKKLKNLPPDLVQVYMMNDEEMWTVRSEDQDNKYFGKLRMKCLMCLITFNSEKHEAEHMAGKHRPKGDDCLQCDVCKAYFLTKDHLSAHRSLHLVAYRCKECGLRTSVKAIIRKHIKTHQGDINEFHCKTCDKIFSSRSKLSYHRSKHHKEKLQCDCCGKVFASKMTLKYHIKVLGSNKDEKPKEKLNIPCKGCNKVFPSKKSYRAHVVIHNGITYPCPICGKAFQWKRNLARHTRNHRERDAGALHECRECGKTFSSRDCYNNHMKLSKRHVPEDAYVHECNYCGKKFATKWCMVDHIDWDHLKVIKYQCSVCFKAFKTAKIMVAHMNNIHEGKKNKEPDGEHLCEICGKSYKTVKRLKGHVWAMHTNRSSSKNFKCKLCPATFAWQTSIYKHMKMMHENKRSKQSRLQSVKKQESYTDVESTARMQYFQQNNLIQNIVLVPQATVPPHVV</sequence>
<dbReference type="PANTHER" id="PTHR24381">
    <property type="entry name" value="ZINC FINGER PROTEIN"/>
    <property type="match status" value="1"/>
</dbReference>
<keyword evidence="2" id="KW-0479">Metal-binding</keyword>
<feature type="domain" description="C2H2-type" evidence="9">
    <location>
        <begin position="429"/>
        <end position="456"/>
    </location>
</feature>
<dbReference type="SMART" id="SM00355">
    <property type="entry name" value="ZnF_C2H2"/>
    <property type="match status" value="12"/>
</dbReference>
<dbReference type="GO" id="GO:0005634">
    <property type="term" value="C:nucleus"/>
    <property type="evidence" value="ECO:0007669"/>
    <property type="project" value="UniProtKB-SubCell"/>
</dbReference>
<evidence type="ECO:0000256" key="5">
    <source>
        <dbReference type="ARBA" id="ARBA00022833"/>
    </source>
</evidence>